<proteinExistence type="predicted"/>
<evidence type="ECO:0000313" key="2">
    <source>
        <dbReference type="Proteomes" id="UP000555552"/>
    </source>
</evidence>
<dbReference type="Proteomes" id="UP000555552">
    <property type="component" value="Unassembled WGS sequence"/>
</dbReference>
<accession>A0A849BLG4</accession>
<keyword evidence="2" id="KW-1185">Reference proteome</keyword>
<evidence type="ECO:0000313" key="1">
    <source>
        <dbReference type="EMBL" id="NNH21642.1"/>
    </source>
</evidence>
<name>A0A849BLG4_9ACTN</name>
<sequence>MATTETVVATKPLYIGRARAHNVGDVVPPENVERNGWEKDVAKASTAAGRKALGLTSDATASQAEAAAQASSSTRS</sequence>
<dbReference type="EMBL" id="JABEMA010000004">
    <property type="protein sequence ID" value="NNH21642.1"/>
    <property type="molecule type" value="Genomic_DNA"/>
</dbReference>
<protein>
    <submittedName>
        <fullName evidence="1">Uncharacterized protein</fullName>
    </submittedName>
</protein>
<dbReference type="RefSeq" id="WP_171201511.1">
    <property type="nucleotide sequence ID" value="NZ_BAAANP010000006.1"/>
</dbReference>
<organism evidence="1 2">
    <name type="scientific">Pseudokineococcus marinus</name>
    <dbReference type="NCBI Taxonomy" id="351215"/>
    <lineage>
        <taxon>Bacteria</taxon>
        <taxon>Bacillati</taxon>
        <taxon>Actinomycetota</taxon>
        <taxon>Actinomycetes</taxon>
        <taxon>Kineosporiales</taxon>
        <taxon>Kineosporiaceae</taxon>
        <taxon>Pseudokineococcus</taxon>
    </lineage>
</organism>
<comment type="caution">
    <text evidence="1">The sequence shown here is derived from an EMBL/GenBank/DDBJ whole genome shotgun (WGS) entry which is preliminary data.</text>
</comment>
<reference evidence="1 2" key="1">
    <citation type="submission" date="2020-05" db="EMBL/GenBank/DDBJ databases">
        <title>MicrobeNet Type strains.</title>
        <authorList>
            <person name="Nicholson A.C."/>
        </authorList>
    </citation>
    <scope>NUCLEOTIDE SEQUENCE [LARGE SCALE GENOMIC DNA]</scope>
    <source>
        <strain evidence="1 2">JCM 14547</strain>
    </source>
</reference>
<gene>
    <name evidence="1" type="ORF">HLB09_00785</name>
</gene>
<dbReference type="AlphaFoldDB" id="A0A849BLG4"/>